<keyword evidence="3" id="KW-1185">Reference proteome</keyword>
<dbReference type="EMBL" id="JAQQXR010000003">
    <property type="protein sequence ID" value="MDC8757888.1"/>
    <property type="molecule type" value="Genomic_DNA"/>
</dbReference>
<organism evidence="2 3">
    <name type="scientific">Janthinobacterium fluminis</name>
    <dbReference type="NCBI Taxonomy" id="2987524"/>
    <lineage>
        <taxon>Bacteria</taxon>
        <taxon>Pseudomonadati</taxon>
        <taxon>Pseudomonadota</taxon>
        <taxon>Betaproteobacteria</taxon>
        <taxon>Burkholderiales</taxon>
        <taxon>Oxalobacteraceae</taxon>
        <taxon>Janthinobacterium</taxon>
    </lineage>
</organism>
<dbReference type="Proteomes" id="UP001221208">
    <property type="component" value="Unassembled WGS sequence"/>
</dbReference>
<name>A0ABT5K0E9_9BURK</name>
<evidence type="ECO:0000313" key="3">
    <source>
        <dbReference type="Proteomes" id="UP001221208"/>
    </source>
</evidence>
<keyword evidence="1" id="KW-1133">Transmembrane helix</keyword>
<reference evidence="2 3" key="1">
    <citation type="submission" date="2022-10" db="EMBL/GenBank/DDBJ databases">
        <title>Janthinobacterium sp. hw3 Genome sequencing.</title>
        <authorList>
            <person name="Park S."/>
        </authorList>
    </citation>
    <scope>NUCLEOTIDE SEQUENCE [LARGE SCALE GENOMIC DNA]</scope>
    <source>
        <strain evidence="3">hw3</strain>
    </source>
</reference>
<accession>A0ABT5K0E9</accession>
<evidence type="ECO:0000313" key="2">
    <source>
        <dbReference type="EMBL" id="MDC8757888.1"/>
    </source>
</evidence>
<gene>
    <name evidence="2" type="ORF">OIK44_09835</name>
</gene>
<keyword evidence="1" id="KW-0812">Transmembrane</keyword>
<dbReference type="Pfam" id="PF05751">
    <property type="entry name" value="FixH"/>
    <property type="match status" value="1"/>
</dbReference>
<comment type="caution">
    <text evidence="2">The sequence shown here is derived from an EMBL/GenBank/DDBJ whole genome shotgun (WGS) entry which is preliminary data.</text>
</comment>
<dbReference type="InterPro" id="IPR008620">
    <property type="entry name" value="FixH"/>
</dbReference>
<evidence type="ECO:0000256" key="1">
    <source>
        <dbReference type="SAM" id="Phobius"/>
    </source>
</evidence>
<proteinExistence type="predicted"/>
<feature type="transmembrane region" description="Helical" evidence="1">
    <location>
        <begin position="24"/>
        <end position="45"/>
    </location>
</feature>
<dbReference type="RefSeq" id="WP_273670565.1">
    <property type="nucleotide sequence ID" value="NZ_JAQQXR010000003.1"/>
</dbReference>
<protein>
    <submittedName>
        <fullName evidence="2">FixH family protein</fullName>
    </submittedName>
</protein>
<sequence length="181" mass="20402">MSDTLPLRPPGAAQRPWYEHRWPWFLMLGPFLIVLAGCFTGYLAFTRQDALVVGDYYKQGKAINQDLRRDRAASALALATALHYDAAHATLVGKISSYQRAYNVPLLLHLAHATQPEKDIKLVVQTDAEGNFSAPLPAFERTRWQVLVENDQRDWRLAGTWIWPAQQAIELHADAALKPAE</sequence>
<keyword evidence="1" id="KW-0472">Membrane</keyword>